<dbReference type="GO" id="GO:0016301">
    <property type="term" value="F:kinase activity"/>
    <property type="evidence" value="ECO:0007669"/>
    <property type="project" value="UniProtKB-KW"/>
</dbReference>
<dbReference type="CDD" id="cd00287">
    <property type="entry name" value="ribokinase_pfkB_like"/>
    <property type="match status" value="1"/>
</dbReference>
<comment type="similarity">
    <text evidence="1">Belongs to the carbohydrate kinase PfkB family.</text>
</comment>
<evidence type="ECO:0000259" key="4">
    <source>
        <dbReference type="Pfam" id="PF00294"/>
    </source>
</evidence>
<dbReference type="Gene3D" id="3.40.1190.20">
    <property type="match status" value="1"/>
</dbReference>
<evidence type="ECO:0000256" key="3">
    <source>
        <dbReference type="ARBA" id="ARBA00022777"/>
    </source>
</evidence>
<dbReference type="PANTHER" id="PTHR10584:SF166">
    <property type="entry name" value="RIBOKINASE"/>
    <property type="match status" value="1"/>
</dbReference>
<dbReference type="EMBL" id="AJ627421">
    <property type="protein sequence ID" value="CAF28731.1"/>
    <property type="molecule type" value="Genomic_DNA"/>
</dbReference>
<evidence type="ECO:0000313" key="5">
    <source>
        <dbReference type="EMBL" id="CAF28731.1"/>
    </source>
</evidence>
<dbReference type="PANTHER" id="PTHR10584">
    <property type="entry name" value="SUGAR KINASE"/>
    <property type="match status" value="1"/>
</dbReference>
<dbReference type="Pfam" id="PF00294">
    <property type="entry name" value="PfkB"/>
    <property type="match status" value="1"/>
</dbReference>
<sequence>MLVMFEKLSKFDINGNIVVLPDFFLDRIIKINSKDELFRTITDKTTIGGGSIRGVNTLDVKGGNAVNVAYCLATMGLSVTLFTVADNIGASILRTIFSKFGEKVNLQIENGRQGSTTSFEFHENEGTNANVMVSDVGDNQNFGPEMISAQSDLEIINSAKGIVLTNWASNFRGTDLANYLFTNSPNAFHFLDPADIETRKEEFRDTLKNLNNTLDVLSINENECTSLIKACNLDSKLSLDFEETGNIKQAAKLLSFEFGLEIDLHTRIGGAWSDGKDIQFVKSFDVVPKKLTGSGDCWDAADILGHLSRLDANERLMFSNAYASLYVSRSDFEPPTIDDAVDFAQKSI</sequence>
<accession>Q701Z3</accession>
<keyword evidence="2" id="KW-0808">Transferase</keyword>
<protein>
    <submittedName>
        <fullName evidence="5">Putative ribokinase</fullName>
    </submittedName>
</protein>
<proteinExistence type="inferred from homology"/>
<keyword evidence="3 5" id="KW-0418">Kinase</keyword>
<dbReference type="SUPFAM" id="SSF53613">
    <property type="entry name" value="Ribokinase-like"/>
    <property type="match status" value="1"/>
</dbReference>
<dbReference type="InterPro" id="IPR029056">
    <property type="entry name" value="Ribokinase-like"/>
</dbReference>
<evidence type="ECO:0000256" key="1">
    <source>
        <dbReference type="ARBA" id="ARBA00010688"/>
    </source>
</evidence>
<reference evidence="5" key="1">
    <citation type="journal article" date="2004" name="Environ. Microbiol.">
        <title>Characterization of Large-Insert DNA Libraries from Soil for Environmental Genomic Studies of Archaea.</title>
        <authorList>
            <person name="Treusch A.H."/>
            <person name="Kletzin A."/>
            <person name="Raddatz G."/>
            <person name="Ochsenreiter T."/>
            <person name="Quaiser A."/>
            <person name="Meurer G."/>
            <person name="Schuster S.C."/>
            <person name="Schleper C."/>
        </authorList>
    </citation>
    <scope>NUCLEOTIDE SEQUENCE</scope>
</reference>
<evidence type="ECO:0000256" key="2">
    <source>
        <dbReference type="ARBA" id="ARBA00022679"/>
    </source>
</evidence>
<feature type="domain" description="Carbohydrate kinase PfkB" evidence="4">
    <location>
        <begin position="60"/>
        <end position="330"/>
    </location>
</feature>
<dbReference type="AlphaFoldDB" id="Q701Z3"/>
<name>Q701Z3_9CREN</name>
<dbReference type="InterPro" id="IPR011611">
    <property type="entry name" value="PfkB_dom"/>
</dbReference>
<organism evidence="5">
    <name type="scientific">uncultured crenarchaeote</name>
    <dbReference type="NCBI Taxonomy" id="29281"/>
    <lineage>
        <taxon>Archaea</taxon>
        <taxon>Thermoproteota</taxon>
        <taxon>environmental samples</taxon>
    </lineage>
</organism>